<keyword evidence="2" id="KW-1133">Transmembrane helix</keyword>
<feature type="compositionally biased region" description="Polar residues" evidence="1">
    <location>
        <begin position="1"/>
        <end position="35"/>
    </location>
</feature>
<feature type="region of interest" description="Disordered" evidence="1">
    <location>
        <begin position="221"/>
        <end position="247"/>
    </location>
</feature>
<dbReference type="Proteomes" id="UP000287352">
    <property type="component" value="Unassembled WGS sequence"/>
</dbReference>
<organism evidence="3 4">
    <name type="scientific">Tengunoibacter tsumagoiensis</name>
    <dbReference type="NCBI Taxonomy" id="2014871"/>
    <lineage>
        <taxon>Bacteria</taxon>
        <taxon>Bacillati</taxon>
        <taxon>Chloroflexota</taxon>
        <taxon>Ktedonobacteria</taxon>
        <taxon>Ktedonobacterales</taxon>
        <taxon>Dictyobacteraceae</taxon>
        <taxon>Tengunoibacter</taxon>
    </lineage>
</organism>
<accession>A0A401ZUC7</accession>
<keyword evidence="4" id="KW-1185">Reference proteome</keyword>
<dbReference type="AlphaFoldDB" id="A0A401ZUC7"/>
<keyword evidence="2" id="KW-0812">Transmembrane</keyword>
<evidence type="ECO:0000313" key="4">
    <source>
        <dbReference type="Proteomes" id="UP000287352"/>
    </source>
</evidence>
<dbReference type="RefSeq" id="WP_126578063.1">
    <property type="nucleotide sequence ID" value="NZ_BIFR01000001.1"/>
</dbReference>
<evidence type="ECO:0000313" key="3">
    <source>
        <dbReference type="EMBL" id="GCE10463.1"/>
    </source>
</evidence>
<feature type="compositionally biased region" description="Acidic residues" evidence="1">
    <location>
        <begin position="71"/>
        <end position="97"/>
    </location>
</feature>
<protein>
    <submittedName>
        <fullName evidence="3">Uncharacterized protein</fullName>
    </submittedName>
</protein>
<name>A0A401ZUC7_9CHLR</name>
<gene>
    <name evidence="3" type="ORF">KTT_03220</name>
</gene>
<evidence type="ECO:0000256" key="1">
    <source>
        <dbReference type="SAM" id="MobiDB-lite"/>
    </source>
</evidence>
<keyword evidence="2" id="KW-0472">Membrane</keyword>
<reference evidence="4" key="1">
    <citation type="submission" date="2018-12" db="EMBL/GenBank/DDBJ databases">
        <title>Tengunoibacter tsumagoiensis gen. nov., sp. nov., Dictyobacter kobayashii sp. nov., D. alpinus sp. nov., and D. joshuensis sp. nov. and description of Dictyobacteraceae fam. nov. within the order Ktedonobacterales isolated from Tengu-no-mugimeshi.</title>
        <authorList>
            <person name="Wang C.M."/>
            <person name="Zheng Y."/>
            <person name="Sakai Y."/>
            <person name="Toyoda A."/>
            <person name="Minakuchi Y."/>
            <person name="Abe K."/>
            <person name="Yokota A."/>
            <person name="Yabe S."/>
        </authorList>
    </citation>
    <scope>NUCLEOTIDE SEQUENCE [LARGE SCALE GENOMIC DNA]</scope>
    <source>
        <strain evidence="4">Uno3</strain>
    </source>
</reference>
<dbReference type="OrthoDB" id="9848805at2"/>
<comment type="caution">
    <text evidence="3">The sequence shown here is derived from an EMBL/GenBank/DDBJ whole genome shotgun (WGS) entry which is preliminary data.</text>
</comment>
<feature type="region of interest" description="Disordered" evidence="1">
    <location>
        <begin position="1"/>
        <end position="97"/>
    </location>
</feature>
<feature type="transmembrane region" description="Helical" evidence="2">
    <location>
        <begin position="104"/>
        <end position="126"/>
    </location>
</feature>
<proteinExistence type="predicted"/>
<evidence type="ECO:0000256" key="2">
    <source>
        <dbReference type="SAM" id="Phobius"/>
    </source>
</evidence>
<dbReference type="EMBL" id="BIFR01000001">
    <property type="protein sequence ID" value="GCE10463.1"/>
    <property type="molecule type" value="Genomic_DNA"/>
</dbReference>
<sequence>MHQSTDPTQPTQPSQLPEGSSASVDEQQITETPSFTEEVPSATEATEAPLTEKEELSQEEEAPTADKVETVDDPQEEQVSEAEIDEEYEDEEVDDEEPESLKKYWVICGVLAALLVVACIGIAAFVTHGFRPEPANGWITTTTNNNPSHPKIAIFIHWKNDNGKLKGELENGIKDEGISYSFNGTYDYESHKVKLFLSVNGQPLTLNGTIKDNTLTINDDSGTSGLQNLKLHSGSEDDYENTKSQYA</sequence>